<protein>
    <submittedName>
        <fullName evidence="1">Uncharacterized protein</fullName>
    </submittedName>
</protein>
<evidence type="ECO:0000313" key="1">
    <source>
        <dbReference type="EMBL" id="JAH26743.1"/>
    </source>
</evidence>
<reference evidence="1" key="2">
    <citation type="journal article" date="2015" name="Fish Shellfish Immunol.">
        <title>Early steps in the European eel (Anguilla anguilla)-Vibrio vulnificus interaction in the gills: Role of the RtxA13 toxin.</title>
        <authorList>
            <person name="Callol A."/>
            <person name="Pajuelo D."/>
            <person name="Ebbesson L."/>
            <person name="Teles M."/>
            <person name="MacKenzie S."/>
            <person name="Amaro C."/>
        </authorList>
    </citation>
    <scope>NUCLEOTIDE SEQUENCE</scope>
</reference>
<reference evidence="1" key="1">
    <citation type="submission" date="2014-11" db="EMBL/GenBank/DDBJ databases">
        <authorList>
            <person name="Amaro Gonzalez C."/>
        </authorList>
    </citation>
    <scope>NUCLEOTIDE SEQUENCE</scope>
</reference>
<sequence length="107" mass="11932">MVPMYAKHRDRDVQVLVLVVHPRELAVAEINSLVTQDLEHDGPISHAVLPQQFHTVVHCSTGGLVVMEKITPSRIKSTLFSLACLRISSNVTKVSFPLIASFSRYPR</sequence>
<dbReference type="EMBL" id="GBXM01081834">
    <property type="protein sequence ID" value="JAH26743.1"/>
    <property type="molecule type" value="Transcribed_RNA"/>
</dbReference>
<name>A0A0E9REJ7_ANGAN</name>
<organism evidence="1">
    <name type="scientific">Anguilla anguilla</name>
    <name type="common">European freshwater eel</name>
    <name type="synonym">Muraena anguilla</name>
    <dbReference type="NCBI Taxonomy" id="7936"/>
    <lineage>
        <taxon>Eukaryota</taxon>
        <taxon>Metazoa</taxon>
        <taxon>Chordata</taxon>
        <taxon>Craniata</taxon>
        <taxon>Vertebrata</taxon>
        <taxon>Euteleostomi</taxon>
        <taxon>Actinopterygii</taxon>
        <taxon>Neopterygii</taxon>
        <taxon>Teleostei</taxon>
        <taxon>Anguilliformes</taxon>
        <taxon>Anguillidae</taxon>
        <taxon>Anguilla</taxon>
    </lineage>
</organism>
<dbReference type="AlphaFoldDB" id="A0A0E9REJ7"/>
<proteinExistence type="predicted"/>
<accession>A0A0E9REJ7</accession>